<dbReference type="Gene3D" id="3.30.420.40">
    <property type="match status" value="2"/>
</dbReference>
<dbReference type="EMBL" id="BOPH01000122">
    <property type="protein sequence ID" value="GIJ73694.1"/>
    <property type="molecule type" value="Genomic_DNA"/>
</dbReference>
<keyword evidence="7" id="KW-0143">Chaperone</keyword>
<dbReference type="SUPFAM" id="SSF53067">
    <property type="entry name" value="Actin-like ATPase domain"/>
    <property type="match status" value="2"/>
</dbReference>
<dbReference type="InterPro" id="IPR013126">
    <property type="entry name" value="Hsp_70_fam"/>
</dbReference>
<dbReference type="GO" id="GO:0140662">
    <property type="term" value="F:ATP-dependent protein folding chaperone"/>
    <property type="evidence" value="ECO:0007669"/>
    <property type="project" value="InterPro"/>
</dbReference>
<sequence>MAGGYVLGVDFGTSNTAAVLHGPDGGPRPLLFDGVPQLPSAVFVAGATRLAGRDALHQGLARPAGLEPNPKRRVDDGTVLLSGEELPVAELVAVVLRRVREEATLAAGGPVGSLTLTCPAFWGPRRQSVLTAAARIAGLPEPVLVHEPVAAAAHYAAAHRSPLPAGRPVLVYDLGAGTCDATVVRRTPDGIDVVVSRGLDGVGGLDVDAAVVDMLAATVRPDDPAWTRLRRPVTAADLRARNTLWDGVRTAKEQLSRTASTYVYVPLLDAEVPLGREQFDALAGPVLARTVDLARAAVQDAGALTDLAAVLLVGGSSRLPLVASRLHRTLEVAPTLVDQPELAVALGSVTDVVRRTPVPPPVPDPVPVLEPEPVPEPARVSLEKAAPEPAAPPSTAPAPAPEQAAPAAPAPSPAPEPERGSPVAKVIGVLAILLVVVLIAGIAALVDRDADRDADRTGAGPTTSASPTPTPAATGPPGDLSIEKGSRQCRVGPVAPNLFFFDVQLVLRWSAPDGRPAPQGVVVELTRSVDGGTRRTVRYTFNQGLQPAGTTGSDDGYYRITGDSSLLGDNLVLTVTIDSLGAVTETDATNNTLSILTFMPSEADVGTGPGVQFDCPGI</sequence>
<evidence type="ECO:0000313" key="10">
    <source>
        <dbReference type="EMBL" id="GIJ73694.1"/>
    </source>
</evidence>
<dbReference type="GO" id="GO:0030968">
    <property type="term" value="P:endoplasmic reticulum unfolded protein response"/>
    <property type="evidence" value="ECO:0007669"/>
    <property type="project" value="TreeGrafter"/>
</dbReference>
<protein>
    <recommendedName>
        <fullName evidence="12">Heat shock protein 70</fullName>
    </recommendedName>
</protein>
<organism evidence="10 11">
    <name type="scientific">Virgisporangium ochraceum</name>
    <dbReference type="NCBI Taxonomy" id="65505"/>
    <lineage>
        <taxon>Bacteria</taxon>
        <taxon>Bacillati</taxon>
        <taxon>Actinomycetota</taxon>
        <taxon>Actinomycetes</taxon>
        <taxon>Micromonosporales</taxon>
        <taxon>Micromonosporaceae</taxon>
        <taxon>Virgisporangium</taxon>
    </lineage>
</organism>
<gene>
    <name evidence="10" type="ORF">Voc01_086110</name>
</gene>
<dbReference type="InterPro" id="IPR043129">
    <property type="entry name" value="ATPase_NBD"/>
</dbReference>
<comment type="similarity">
    <text evidence="2">Belongs to the heat shock protein 70 family.</text>
</comment>
<dbReference type="PROSITE" id="PS01036">
    <property type="entry name" value="HSP70_3"/>
    <property type="match status" value="1"/>
</dbReference>
<evidence type="ECO:0000256" key="9">
    <source>
        <dbReference type="SAM" id="Phobius"/>
    </source>
</evidence>
<dbReference type="PANTHER" id="PTHR45639:SF3">
    <property type="entry name" value="HYPOXIA UP-REGULATED PROTEIN 1"/>
    <property type="match status" value="1"/>
</dbReference>
<feature type="compositionally biased region" description="Pro residues" evidence="8">
    <location>
        <begin position="357"/>
        <end position="376"/>
    </location>
</feature>
<evidence type="ECO:0000256" key="1">
    <source>
        <dbReference type="ARBA" id="ARBA00004319"/>
    </source>
</evidence>
<evidence type="ECO:0000256" key="8">
    <source>
        <dbReference type="SAM" id="MobiDB-lite"/>
    </source>
</evidence>
<evidence type="ECO:0000256" key="2">
    <source>
        <dbReference type="ARBA" id="ARBA00007381"/>
    </source>
</evidence>
<keyword evidence="5" id="KW-0067">ATP-binding</keyword>
<feature type="transmembrane region" description="Helical" evidence="9">
    <location>
        <begin position="426"/>
        <end position="446"/>
    </location>
</feature>
<keyword evidence="9" id="KW-0472">Membrane</keyword>
<dbReference type="Gene3D" id="3.90.640.10">
    <property type="entry name" value="Actin, Chain A, domain 4"/>
    <property type="match status" value="1"/>
</dbReference>
<feature type="compositionally biased region" description="Low complexity" evidence="8">
    <location>
        <begin position="457"/>
        <end position="478"/>
    </location>
</feature>
<dbReference type="GO" id="GO:0005524">
    <property type="term" value="F:ATP binding"/>
    <property type="evidence" value="ECO:0007669"/>
    <property type="project" value="UniProtKB-KW"/>
</dbReference>
<feature type="region of interest" description="Disordered" evidence="8">
    <location>
        <begin position="450"/>
        <end position="484"/>
    </location>
</feature>
<dbReference type="InterPro" id="IPR018181">
    <property type="entry name" value="Heat_shock_70_CS"/>
</dbReference>
<keyword evidence="6" id="KW-0346">Stress response</keyword>
<evidence type="ECO:0008006" key="12">
    <source>
        <dbReference type="Google" id="ProtNLM"/>
    </source>
</evidence>
<dbReference type="Pfam" id="PF00012">
    <property type="entry name" value="HSP70"/>
    <property type="match status" value="1"/>
</dbReference>
<dbReference type="RefSeq" id="WP_203933513.1">
    <property type="nucleotide sequence ID" value="NZ_BOPH01000122.1"/>
</dbReference>
<feature type="compositionally biased region" description="Pro residues" evidence="8">
    <location>
        <begin position="389"/>
        <end position="400"/>
    </location>
</feature>
<evidence type="ECO:0000256" key="4">
    <source>
        <dbReference type="ARBA" id="ARBA00022741"/>
    </source>
</evidence>
<reference evidence="10" key="1">
    <citation type="submission" date="2021-01" db="EMBL/GenBank/DDBJ databases">
        <title>Whole genome shotgun sequence of Virgisporangium ochraceum NBRC 16418.</title>
        <authorList>
            <person name="Komaki H."/>
            <person name="Tamura T."/>
        </authorList>
    </citation>
    <scope>NUCLEOTIDE SEQUENCE</scope>
    <source>
        <strain evidence="10">NBRC 16418</strain>
    </source>
</reference>
<keyword evidence="9" id="KW-0812">Transmembrane</keyword>
<feature type="region of interest" description="Disordered" evidence="8">
    <location>
        <begin position="354"/>
        <end position="421"/>
    </location>
</feature>
<proteinExistence type="inferred from homology"/>
<dbReference type="Proteomes" id="UP000635606">
    <property type="component" value="Unassembled WGS sequence"/>
</dbReference>
<comment type="subcellular location">
    <subcellularLocation>
        <location evidence="1">Endoplasmic reticulum lumen</location>
    </subcellularLocation>
</comment>
<name>A0A8J4A0S1_9ACTN</name>
<keyword evidence="3" id="KW-0732">Signal</keyword>
<evidence type="ECO:0000313" key="11">
    <source>
        <dbReference type="Proteomes" id="UP000635606"/>
    </source>
</evidence>
<accession>A0A8J4A0S1</accession>
<dbReference type="PANTHER" id="PTHR45639">
    <property type="entry name" value="HSC70CB, ISOFORM G-RELATED"/>
    <property type="match status" value="1"/>
</dbReference>
<keyword evidence="11" id="KW-1185">Reference proteome</keyword>
<keyword evidence="4" id="KW-0547">Nucleotide-binding</keyword>
<keyword evidence="9" id="KW-1133">Transmembrane helix</keyword>
<evidence type="ECO:0000256" key="3">
    <source>
        <dbReference type="ARBA" id="ARBA00022729"/>
    </source>
</evidence>
<evidence type="ECO:0000256" key="5">
    <source>
        <dbReference type="ARBA" id="ARBA00022840"/>
    </source>
</evidence>
<comment type="caution">
    <text evidence="10">The sequence shown here is derived from an EMBL/GenBank/DDBJ whole genome shotgun (WGS) entry which is preliminary data.</text>
</comment>
<dbReference type="AlphaFoldDB" id="A0A8J4A0S1"/>
<dbReference type="PRINTS" id="PR00301">
    <property type="entry name" value="HEATSHOCK70"/>
</dbReference>
<evidence type="ECO:0000256" key="7">
    <source>
        <dbReference type="ARBA" id="ARBA00023186"/>
    </source>
</evidence>
<evidence type="ECO:0000256" key="6">
    <source>
        <dbReference type="ARBA" id="ARBA00023016"/>
    </source>
</evidence>